<dbReference type="EMBL" id="BMHP01000001">
    <property type="protein sequence ID" value="GGD49140.1"/>
    <property type="molecule type" value="Genomic_DNA"/>
</dbReference>
<feature type="domain" description="ABC transmembrane type-1" evidence="8">
    <location>
        <begin position="85"/>
        <end position="302"/>
    </location>
</feature>
<feature type="transmembrane region" description="Helical" evidence="7">
    <location>
        <begin position="89"/>
        <end position="109"/>
    </location>
</feature>
<proteinExistence type="inferred from homology"/>
<dbReference type="PANTHER" id="PTHR43227:SF11">
    <property type="entry name" value="BLL4140 PROTEIN"/>
    <property type="match status" value="1"/>
</dbReference>
<dbReference type="InterPro" id="IPR050809">
    <property type="entry name" value="UgpAE/MalFG_permease"/>
</dbReference>
<keyword evidence="10" id="KW-1185">Reference proteome</keyword>
<evidence type="ECO:0000256" key="5">
    <source>
        <dbReference type="ARBA" id="ARBA00022989"/>
    </source>
</evidence>
<dbReference type="PROSITE" id="PS50928">
    <property type="entry name" value="ABC_TM1"/>
    <property type="match status" value="1"/>
</dbReference>
<evidence type="ECO:0000256" key="4">
    <source>
        <dbReference type="ARBA" id="ARBA00022692"/>
    </source>
</evidence>
<accession>A0A917DMB4</accession>
<dbReference type="InterPro" id="IPR035906">
    <property type="entry name" value="MetI-like_sf"/>
</dbReference>
<dbReference type="Gene3D" id="1.10.3720.10">
    <property type="entry name" value="MetI-like"/>
    <property type="match status" value="1"/>
</dbReference>
<feature type="transmembrane region" description="Helical" evidence="7">
    <location>
        <begin position="281"/>
        <end position="302"/>
    </location>
</feature>
<keyword evidence="4 7" id="KW-0812">Transmembrane</keyword>
<reference evidence="9" key="1">
    <citation type="journal article" date="2014" name="Int. J. Syst. Evol. Microbiol.">
        <title>Complete genome sequence of Corynebacterium casei LMG S-19264T (=DSM 44701T), isolated from a smear-ripened cheese.</title>
        <authorList>
            <consortium name="US DOE Joint Genome Institute (JGI-PGF)"/>
            <person name="Walter F."/>
            <person name="Albersmeier A."/>
            <person name="Kalinowski J."/>
            <person name="Ruckert C."/>
        </authorList>
    </citation>
    <scope>NUCLEOTIDE SEQUENCE</scope>
    <source>
        <strain evidence="9">CGMCC 1.15178</strain>
    </source>
</reference>
<name>A0A917DMB4_9BACL</name>
<keyword evidence="3" id="KW-1003">Cell membrane</keyword>
<organism evidence="9 10">
    <name type="scientific">Paenibacillus nasutitermitis</name>
    <dbReference type="NCBI Taxonomy" id="1652958"/>
    <lineage>
        <taxon>Bacteria</taxon>
        <taxon>Bacillati</taxon>
        <taxon>Bacillota</taxon>
        <taxon>Bacilli</taxon>
        <taxon>Bacillales</taxon>
        <taxon>Paenibacillaceae</taxon>
        <taxon>Paenibacillus</taxon>
    </lineage>
</organism>
<comment type="subcellular location">
    <subcellularLocation>
        <location evidence="1 7">Cell membrane</location>
        <topology evidence="1 7">Multi-pass membrane protein</topology>
    </subcellularLocation>
</comment>
<dbReference type="Pfam" id="PF00528">
    <property type="entry name" value="BPD_transp_1"/>
    <property type="match status" value="1"/>
</dbReference>
<dbReference type="SUPFAM" id="SSF161098">
    <property type="entry name" value="MetI-like"/>
    <property type="match status" value="1"/>
</dbReference>
<evidence type="ECO:0000256" key="1">
    <source>
        <dbReference type="ARBA" id="ARBA00004651"/>
    </source>
</evidence>
<evidence type="ECO:0000313" key="9">
    <source>
        <dbReference type="EMBL" id="GGD49140.1"/>
    </source>
</evidence>
<dbReference type="PANTHER" id="PTHR43227">
    <property type="entry name" value="BLL4140 PROTEIN"/>
    <property type="match status" value="1"/>
</dbReference>
<dbReference type="Proteomes" id="UP000612456">
    <property type="component" value="Unassembled WGS sequence"/>
</dbReference>
<sequence>MKQNTLLVKRNLAKSKLRRRNLVPLLVMTVPFFLLVILFNYVPLWGWSIAFVDYIPGRSIMESPFVGLKYFHRLFDSTSDFGLVLRNTLVLSFMGLLLSPAPVILAILITNVRSRWYGKFVQIVSSFPHFTSWIIVYSVFFAFLSIDDGMVNGLLYNTLHWIGAPSNILADPRWTWWLMTFATLWKNVGWTAIIYIAAIAGIDQEQYQAAEVDGASRWQQMLHITIPGIMPTFTILMLINIGNMLNIGFDQYYVFHNALISERIEVIDTYTYRMGIVQFDFPYATAAGIFKSFISIILLFSANRFTKMTTGRSIM</sequence>
<evidence type="ECO:0000256" key="3">
    <source>
        <dbReference type="ARBA" id="ARBA00022475"/>
    </source>
</evidence>
<reference evidence="9" key="2">
    <citation type="submission" date="2020-09" db="EMBL/GenBank/DDBJ databases">
        <authorList>
            <person name="Sun Q."/>
            <person name="Zhou Y."/>
        </authorList>
    </citation>
    <scope>NUCLEOTIDE SEQUENCE</scope>
    <source>
        <strain evidence="9">CGMCC 1.15178</strain>
    </source>
</reference>
<gene>
    <name evidence="9" type="ORF">GCM10010911_03350</name>
</gene>
<dbReference type="GO" id="GO:0055085">
    <property type="term" value="P:transmembrane transport"/>
    <property type="evidence" value="ECO:0007669"/>
    <property type="project" value="InterPro"/>
</dbReference>
<dbReference type="CDD" id="cd06261">
    <property type="entry name" value="TM_PBP2"/>
    <property type="match status" value="1"/>
</dbReference>
<feature type="transmembrane region" description="Helical" evidence="7">
    <location>
        <begin position="130"/>
        <end position="146"/>
    </location>
</feature>
<evidence type="ECO:0000256" key="2">
    <source>
        <dbReference type="ARBA" id="ARBA00022448"/>
    </source>
</evidence>
<dbReference type="RefSeq" id="WP_229749997.1">
    <property type="nucleotide sequence ID" value="NZ_BMHP01000001.1"/>
</dbReference>
<keyword evidence="6 7" id="KW-0472">Membrane</keyword>
<feature type="transmembrane region" description="Helical" evidence="7">
    <location>
        <begin position="21"/>
        <end position="42"/>
    </location>
</feature>
<evidence type="ECO:0000259" key="8">
    <source>
        <dbReference type="PROSITE" id="PS50928"/>
    </source>
</evidence>
<dbReference type="GO" id="GO:0005886">
    <property type="term" value="C:plasma membrane"/>
    <property type="evidence" value="ECO:0007669"/>
    <property type="project" value="UniProtKB-SubCell"/>
</dbReference>
<evidence type="ECO:0000256" key="6">
    <source>
        <dbReference type="ARBA" id="ARBA00023136"/>
    </source>
</evidence>
<protein>
    <submittedName>
        <fullName evidence="9">Sugar ABC transporter permease</fullName>
    </submittedName>
</protein>
<comment type="caution">
    <text evidence="9">The sequence shown here is derived from an EMBL/GenBank/DDBJ whole genome shotgun (WGS) entry which is preliminary data.</text>
</comment>
<evidence type="ECO:0000256" key="7">
    <source>
        <dbReference type="RuleBase" id="RU363032"/>
    </source>
</evidence>
<dbReference type="AlphaFoldDB" id="A0A917DMB4"/>
<evidence type="ECO:0000313" key="10">
    <source>
        <dbReference type="Proteomes" id="UP000612456"/>
    </source>
</evidence>
<keyword evidence="2 7" id="KW-0813">Transport</keyword>
<feature type="transmembrane region" description="Helical" evidence="7">
    <location>
        <begin position="221"/>
        <end position="241"/>
    </location>
</feature>
<feature type="transmembrane region" description="Helical" evidence="7">
    <location>
        <begin position="176"/>
        <end position="200"/>
    </location>
</feature>
<comment type="similarity">
    <text evidence="7">Belongs to the binding-protein-dependent transport system permease family.</text>
</comment>
<keyword evidence="5 7" id="KW-1133">Transmembrane helix</keyword>
<dbReference type="InterPro" id="IPR000515">
    <property type="entry name" value="MetI-like"/>
</dbReference>